<feature type="transmembrane region" description="Helical" evidence="9">
    <location>
        <begin position="137"/>
        <end position="166"/>
    </location>
</feature>
<dbReference type="Gene3D" id="3.30.565.10">
    <property type="entry name" value="Histidine kinase-like ATPase, C-terminal domain"/>
    <property type="match status" value="1"/>
</dbReference>
<accession>A0A6L3VG16</accession>
<protein>
    <recommendedName>
        <fullName evidence="2">histidine kinase</fullName>
        <ecNumber evidence="2">2.7.13.3</ecNumber>
    </recommendedName>
</protein>
<dbReference type="Gene3D" id="1.20.5.1930">
    <property type="match status" value="1"/>
</dbReference>
<dbReference type="Pfam" id="PF13796">
    <property type="entry name" value="Sensor"/>
    <property type="match status" value="1"/>
</dbReference>
<dbReference type="EMBL" id="WBMR01000198">
    <property type="protein sequence ID" value="KAB2366205.1"/>
    <property type="molecule type" value="Genomic_DNA"/>
</dbReference>
<dbReference type="PANTHER" id="PTHR24421:SF10">
    <property type="entry name" value="NITRATE_NITRITE SENSOR PROTEIN NARQ"/>
    <property type="match status" value="1"/>
</dbReference>
<feature type="transmembrane region" description="Helical" evidence="9">
    <location>
        <begin position="27"/>
        <end position="54"/>
    </location>
</feature>
<dbReference type="OrthoDB" id="5241729at2"/>
<keyword evidence="13" id="KW-1185">Reference proteome</keyword>
<evidence type="ECO:0000313" key="13">
    <source>
        <dbReference type="Proteomes" id="UP000483004"/>
    </source>
</evidence>
<evidence type="ECO:0000256" key="6">
    <source>
        <dbReference type="ARBA" id="ARBA00022777"/>
    </source>
</evidence>
<keyword evidence="9" id="KW-0812">Transmembrane</keyword>
<dbReference type="SUPFAM" id="SSF55874">
    <property type="entry name" value="ATPase domain of HSP90 chaperone/DNA topoisomerase II/histidine kinase"/>
    <property type="match status" value="1"/>
</dbReference>
<dbReference type="GO" id="GO:0005524">
    <property type="term" value="F:ATP binding"/>
    <property type="evidence" value="ECO:0007669"/>
    <property type="project" value="UniProtKB-KW"/>
</dbReference>
<reference evidence="12 13" key="1">
    <citation type="submission" date="2019-09" db="EMBL/GenBank/DDBJ databases">
        <title>Actinomadura physcomitrii sp. nov., a novel actinomycete isolated from moss [Physcomitrium sphaericum (Ludw) Fuernr].</title>
        <authorList>
            <person name="Liu C."/>
            <person name="Zhuang X."/>
        </authorList>
    </citation>
    <scope>NUCLEOTIDE SEQUENCE [LARGE SCALE GENOMIC DNA]</scope>
    <source>
        <strain evidence="12 13">CYP1-1B</strain>
    </source>
</reference>
<keyword evidence="9" id="KW-0472">Membrane</keyword>
<name>A0A6L3VG16_9ACTN</name>
<keyword evidence="5" id="KW-0547">Nucleotide-binding</keyword>
<gene>
    <name evidence="12" type="ORF">F9B16_39920</name>
</gene>
<dbReference type="InterPro" id="IPR025828">
    <property type="entry name" value="Put_sensor_dom"/>
</dbReference>
<keyword evidence="4" id="KW-0808">Transferase</keyword>
<dbReference type="GO" id="GO:0000155">
    <property type="term" value="F:phosphorelay sensor kinase activity"/>
    <property type="evidence" value="ECO:0007669"/>
    <property type="project" value="InterPro"/>
</dbReference>
<evidence type="ECO:0000256" key="3">
    <source>
        <dbReference type="ARBA" id="ARBA00022553"/>
    </source>
</evidence>
<evidence type="ECO:0000259" key="10">
    <source>
        <dbReference type="Pfam" id="PF07730"/>
    </source>
</evidence>
<feature type="transmembrane region" description="Helical" evidence="9">
    <location>
        <begin position="66"/>
        <end position="88"/>
    </location>
</feature>
<evidence type="ECO:0000256" key="2">
    <source>
        <dbReference type="ARBA" id="ARBA00012438"/>
    </source>
</evidence>
<dbReference type="InterPro" id="IPR050482">
    <property type="entry name" value="Sensor_HK_TwoCompSys"/>
</dbReference>
<evidence type="ECO:0000313" key="12">
    <source>
        <dbReference type="EMBL" id="KAB2366205.1"/>
    </source>
</evidence>
<evidence type="ECO:0000256" key="5">
    <source>
        <dbReference type="ARBA" id="ARBA00022741"/>
    </source>
</evidence>
<dbReference type="CDD" id="cd16917">
    <property type="entry name" value="HATPase_UhpB-NarQ-NarX-like"/>
    <property type="match status" value="1"/>
</dbReference>
<evidence type="ECO:0000256" key="1">
    <source>
        <dbReference type="ARBA" id="ARBA00000085"/>
    </source>
</evidence>
<dbReference type="InterPro" id="IPR011712">
    <property type="entry name" value="Sig_transdc_His_kin_sub3_dim/P"/>
</dbReference>
<dbReference type="RefSeq" id="WP_151545464.1">
    <property type="nucleotide sequence ID" value="NZ_WBMR01000198.1"/>
</dbReference>
<evidence type="ECO:0000256" key="4">
    <source>
        <dbReference type="ARBA" id="ARBA00022679"/>
    </source>
</evidence>
<comment type="catalytic activity">
    <reaction evidence="1">
        <text>ATP + protein L-histidine = ADP + protein N-phospho-L-histidine.</text>
        <dbReference type="EC" id="2.7.13.3"/>
    </reaction>
</comment>
<keyword evidence="9" id="KW-1133">Transmembrane helix</keyword>
<proteinExistence type="predicted"/>
<dbReference type="GO" id="GO:0046983">
    <property type="term" value="F:protein dimerization activity"/>
    <property type="evidence" value="ECO:0007669"/>
    <property type="project" value="InterPro"/>
</dbReference>
<dbReference type="Pfam" id="PF07730">
    <property type="entry name" value="HisKA_3"/>
    <property type="match status" value="1"/>
</dbReference>
<dbReference type="PANTHER" id="PTHR24421">
    <property type="entry name" value="NITRATE/NITRITE SENSOR PROTEIN NARX-RELATED"/>
    <property type="match status" value="1"/>
</dbReference>
<keyword evidence="8" id="KW-0902">Two-component regulatory system</keyword>
<keyword evidence="6 12" id="KW-0418">Kinase</keyword>
<dbReference type="Proteomes" id="UP000483004">
    <property type="component" value="Unassembled WGS sequence"/>
</dbReference>
<feature type="transmembrane region" description="Helical" evidence="9">
    <location>
        <begin position="186"/>
        <end position="208"/>
    </location>
</feature>
<evidence type="ECO:0000256" key="7">
    <source>
        <dbReference type="ARBA" id="ARBA00022840"/>
    </source>
</evidence>
<comment type="caution">
    <text evidence="12">The sequence shown here is derived from an EMBL/GenBank/DDBJ whole genome shotgun (WGS) entry which is preliminary data.</text>
</comment>
<evidence type="ECO:0000256" key="8">
    <source>
        <dbReference type="ARBA" id="ARBA00023012"/>
    </source>
</evidence>
<dbReference type="AlphaFoldDB" id="A0A6L3VG16"/>
<dbReference type="InterPro" id="IPR036890">
    <property type="entry name" value="HATPase_C_sf"/>
</dbReference>
<feature type="domain" description="Putative sensor" evidence="11">
    <location>
        <begin position="39"/>
        <end position="219"/>
    </location>
</feature>
<dbReference type="GO" id="GO:0016020">
    <property type="term" value="C:membrane"/>
    <property type="evidence" value="ECO:0007669"/>
    <property type="project" value="InterPro"/>
</dbReference>
<keyword evidence="7" id="KW-0067">ATP-binding</keyword>
<evidence type="ECO:0000259" key="11">
    <source>
        <dbReference type="Pfam" id="PF13796"/>
    </source>
</evidence>
<sequence>MTDTAPRTALEAAAGRRFLISGWPWRCAGYLLSTPVPMLAAAVPFALLVLPWAAALSSRHGVGARLLLVALGVLFVAGLGPLVALPVAEVERRRLRLVDVRPIVSGHSRVNGSEPHTWSLVRYGEAAIWREMAYATLLVTVVPVLYGALLMYVFAVAGLVFSPLLAMGNGEPVALGLVKVATPADAVPYAIAGFALLPTIPYLAAVLAGAHGAMARTLLGRGSGERLRAELVEVSRSRARLVDAFEAERRRIERDLHDGAQQRLIGLTLKLGMARVELPADSDAGRSVAEAHEQAKLLMEELRELIRGIHPRVLADRGLPAALRELADRSPIPVTVEADLPERLHPHEEGTAYFVAAEALSNIAKHSDARRGRMSVHLRGGTLALEVEDDGKGGADPSLGSGLTGLADRVAVIDGRMLLSSPAGGPTVLRVEFPCSRPSG</sequence>
<dbReference type="EC" id="2.7.13.3" evidence="2"/>
<keyword evidence="3" id="KW-0597">Phosphoprotein</keyword>
<organism evidence="12 13">
    <name type="scientific">Actinomadura montaniterrae</name>
    <dbReference type="NCBI Taxonomy" id="1803903"/>
    <lineage>
        <taxon>Bacteria</taxon>
        <taxon>Bacillati</taxon>
        <taxon>Actinomycetota</taxon>
        <taxon>Actinomycetes</taxon>
        <taxon>Streptosporangiales</taxon>
        <taxon>Thermomonosporaceae</taxon>
        <taxon>Actinomadura</taxon>
    </lineage>
</organism>
<evidence type="ECO:0000256" key="9">
    <source>
        <dbReference type="SAM" id="Phobius"/>
    </source>
</evidence>
<feature type="domain" description="Signal transduction histidine kinase subgroup 3 dimerisation and phosphoacceptor" evidence="10">
    <location>
        <begin position="248"/>
        <end position="314"/>
    </location>
</feature>